<organism evidence="2 3">
    <name type="scientific">Myxozyma melibiosi</name>
    <dbReference type="NCBI Taxonomy" id="54550"/>
    <lineage>
        <taxon>Eukaryota</taxon>
        <taxon>Fungi</taxon>
        <taxon>Dikarya</taxon>
        <taxon>Ascomycota</taxon>
        <taxon>Saccharomycotina</taxon>
        <taxon>Lipomycetes</taxon>
        <taxon>Lipomycetales</taxon>
        <taxon>Lipomycetaceae</taxon>
        <taxon>Myxozyma</taxon>
    </lineage>
</organism>
<dbReference type="InterPro" id="IPR041667">
    <property type="entry name" value="Cupin_8"/>
</dbReference>
<evidence type="ECO:0000313" key="3">
    <source>
        <dbReference type="Proteomes" id="UP001498771"/>
    </source>
</evidence>
<dbReference type="PANTHER" id="PTHR12461">
    <property type="entry name" value="HYPOXIA-INDUCIBLE FACTOR 1 ALPHA INHIBITOR-RELATED"/>
    <property type="match status" value="1"/>
</dbReference>
<dbReference type="InterPro" id="IPR003347">
    <property type="entry name" value="JmjC_dom"/>
</dbReference>
<dbReference type="RefSeq" id="XP_064771235.1">
    <property type="nucleotide sequence ID" value="XM_064915085.1"/>
</dbReference>
<accession>A0ABR1FEM0</accession>
<evidence type="ECO:0000259" key="1">
    <source>
        <dbReference type="PROSITE" id="PS51184"/>
    </source>
</evidence>
<dbReference type="PANTHER" id="PTHR12461:SF105">
    <property type="entry name" value="HYPOXIA-INDUCIBLE FACTOR 1-ALPHA INHIBITOR"/>
    <property type="match status" value="1"/>
</dbReference>
<dbReference type="Gene3D" id="2.60.120.650">
    <property type="entry name" value="Cupin"/>
    <property type="match status" value="1"/>
</dbReference>
<dbReference type="CDD" id="cd02208">
    <property type="entry name" value="cupin_RmlC-like"/>
    <property type="match status" value="1"/>
</dbReference>
<keyword evidence="3" id="KW-1185">Reference proteome</keyword>
<dbReference type="Pfam" id="PF13621">
    <property type="entry name" value="Cupin_8"/>
    <property type="match status" value="1"/>
</dbReference>
<dbReference type="PROSITE" id="PS51184">
    <property type="entry name" value="JMJC"/>
    <property type="match status" value="1"/>
</dbReference>
<dbReference type="GeneID" id="90040597"/>
<dbReference type="Proteomes" id="UP001498771">
    <property type="component" value="Unassembled WGS sequence"/>
</dbReference>
<feature type="domain" description="JmjC" evidence="1">
    <location>
        <begin position="332"/>
        <end position="548"/>
    </location>
</feature>
<gene>
    <name evidence="2" type="ORF">BZA70DRAFT_39597</name>
</gene>
<protein>
    <recommendedName>
        <fullName evidence="1">JmjC domain-containing protein</fullName>
    </recommendedName>
</protein>
<dbReference type="SUPFAM" id="SSF51197">
    <property type="entry name" value="Clavaminate synthase-like"/>
    <property type="match status" value="1"/>
</dbReference>
<reference evidence="2 3" key="1">
    <citation type="submission" date="2024-03" db="EMBL/GenBank/DDBJ databases">
        <title>Genome-scale model development and genomic sequencing of the oleaginous clade Lipomyces.</title>
        <authorList>
            <consortium name="Lawrence Berkeley National Laboratory"/>
            <person name="Czajka J.J."/>
            <person name="Han Y."/>
            <person name="Kim J."/>
            <person name="Mondo S.J."/>
            <person name="Hofstad B.A."/>
            <person name="Robles A."/>
            <person name="Haridas S."/>
            <person name="Riley R."/>
            <person name="LaButti K."/>
            <person name="Pangilinan J."/>
            <person name="Andreopoulos W."/>
            <person name="Lipzen A."/>
            <person name="Yan J."/>
            <person name="Wang M."/>
            <person name="Ng V."/>
            <person name="Grigoriev I.V."/>
            <person name="Spatafora J.W."/>
            <person name="Magnuson J.K."/>
            <person name="Baker S.E."/>
            <person name="Pomraning K.R."/>
        </authorList>
    </citation>
    <scope>NUCLEOTIDE SEQUENCE [LARGE SCALE GENOMIC DNA]</scope>
    <source>
        <strain evidence="2 3">Phaff 52-87</strain>
    </source>
</reference>
<dbReference type="SMART" id="SM00558">
    <property type="entry name" value="JmjC"/>
    <property type="match status" value="1"/>
</dbReference>
<dbReference type="EMBL" id="JBBJBU010000001">
    <property type="protein sequence ID" value="KAK7208202.1"/>
    <property type="molecule type" value="Genomic_DNA"/>
</dbReference>
<proteinExistence type="predicted"/>
<comment type="caution">
    <text evidence="2">The sequence shown here is derived from an EMBL/GenBank/DDBJ whole genome shotgun (WGS) entry which is preliminary data.</text>
</comment>
<name>A0ABR1FEM0_9ASCO</name>
<evidence type="ECO:0000313" key="2">
    <source>
        <dbReference type="EMBL" id="KAK7208202.1"/>
    </source>
</evidence>
<sequence length="548" mass="60528">MKSLTSTSTSAKADVSGIFSAVSDADASGARVQIGVADRIFALGVRIRHQITLSSSDPSNTSKSFIEMHRLACLPISDDKAHSNDVEKSKVAISYLRAFCHNQLHAYPFSQVPLAYIRGFVNACVLSALFRLEYVLLKQPKEVGEKFPADAVVSDLDTALIVGGPAVSDDLRKLVNELFIILKDVKIDDRQSQRKLASKFLCPPGLKEKILARYIIDSRFAVPSIDSAENLEGQLQKTSMVSSIEGLSKQDPQTSLRPVYIPGLARSWPASQKWNDSEYLLAVTNNGMRVVPVEIGSSYVSDSWGQKLCKFGDLLQEWLSPLDGSSTGRPVSYMAQHDLLKQIAPLRSDIAIPDIIYSTPSFTYNPDEPITINAWIGPSGTISPLHTDPHNNILTQVVGFKYVRLYPPTITGYSMYPRSEDGFDMSNTSEVELELGCYGALFGDGNSFDDIGSVPSESEMSPGVGAESQETPTFSDQLAAIRSRMREKREYRDQYGDFCWDHGYYECILKPGDALFIPGGWWHYVRSLSNSFSVNFWFGATLKPTTTS</sequence>